<dbReference type="PANTHER" id="PTHR43798:SF33">
    <property type="entry name" value="HYDROLASE, PUTATIVE (AFU_ORTHOLOGUE AFUA_2G14860)-RELATED"/>
    <property type="match status" value="1"/>
</dbReference>
<dbReference type="Gene3D" id="3.10.450.50">
    <property type="match status" value="1"/>
</dbReference>
<evidence type="ECO:0000313" key="3">
    <source>
        <dbReference type="EMBL" id="MFC4104702.1"/>
    </source>
</evidence>
<comment type="caution">
    <text evidence="3">The sequence shown here is derived from an EMBL/GenBank/DDBJ whole genome shotgun (WGS) entry which is preliminary data.</text>
</comment>
<dbReference type="InterPro" id="IPR000073">
    <property type="entry name" value="AB_hydrolase_1"/>
</dbReference>
<dbReference type="Proteomes" id="UP001595868">
    <property type="component" value="Unassembled WGS sequence"/>
</dbReference>
<dbReference type="EMBL" id="JBHSBN010000001">
    <property type="protein sequence ID" value="MFC4104702.1"/>
    <property type="molecule type" value="Genomic_DNA"/>
</dbReference>
<feature type="region of interest" description="Disordered" evidence="1">
    <location>
        <begin position="240"/>
        <end position="298"/>
    </location>
</feature>
<dbReference type="RefSeq" id="WP_377541627.1">
    <property type="nucleotide sequence ID" value="NZ_JBHSBN010000001.1"/>
</dbReference>
<organism evidence="3 4">
    <name type="scientific">Micromonospora zhanjiangensis</name>
    <dbReference type="NCBI Taxonomy" id="1522057"/>
    <lineage>
        <taxon>Bacteria</taxon>
        <taxon>Bacillati</taxon>
        <taxon>Actinomycetota</taxon>
        <taxon>Actinomycetes</taxon>
        <taxon>Micromonosporales</taxon>
        <taxon>Micromonosporaceae</taxon>
        <taxon>Micromonospora</taxon>
    </lineage>
</organism>
<dbReference type="InterPro" id="IPR050266">
    <property type="entry name" value="AB_hydrolase_sf"/>
</dbReference>
<reference evidence="4" key="1">
    <citation type="journal article" date="2019" name="Int. J. Syst. Evol. Microbiol.">
        <title>The Global Catalogue of Microorganisms (GCM) 10K type strain sequencing project: providing services to taxonomists for standard genome sequencing and annotation.</title>
        <authorList>
            <consortium name="The Broad Institute Genomics Platform"/>
            <consortium name="The Broad Institute Genome Sequencing Center for Infectious Disease"/>
            <person name="Wu L."/>
            <person name="Ma J."/>
        </authorList>
    </citation>
    <scope>NUCLEOTIDE SEQUENCE [LARGE SCALE GENOMIC DNA]</scope>
    <source>
        <strain evidence="4">2902at01</strain>
    </source>
</reference>
<feature type="domain" description="AB hydrolase-1" evidence="2">
    <location>
        <begin position="16"/>
        <end position="115"/>
    </location>
</feature>
<proteinExistence type="predicted"/>
<sequence>MVLHVHRFGPVEGRSLVVLHGLTGHGRRWRTLASEELPTRRVVAPDLRGHGRSAHEPPWSLEQHATDVLSMMDALDLETVPVVGHSLGAAVAVHLARRAPRRIDRLVLLDPAMGIPSRVAGQLAHDALTVPEFDDPTQAGLERTRSWPVQARRLIGDEVDAHLARGDDGRWRWRYRAPACVTAYSELARSATMRSRKQQLRARFAAGTAVRRYTRLGRTVVHETADPEVVIVEFELHGGWSRPATPNGPGKTRADGGWPPPLTSRSAWRPGPEQPAPVNQPPRSCRRRPYGWCSRRSG</sequence>
<dbReference type="PANTHER" id="PTHR43798">
    <property type="entry name" value="MONOACYLGLYCEROL LIPASE"/>
    <property type="match status" value="1"/>
</dbReference>
<protein>
    <submittedName>
        <fullName evidence="3">Alpha/beta fold hydrolase</fullName>
    </submittedName>
</protein>
<evidence type="ECO:0000259" key="2">
    <source>
        <dbReference type="Pfam" id="PF00561"/>
    </source>
</evidence>
<dbReference type="PRINTS" id="PR00111">
    <property type="entry name" value="ABHYDROLASE"/>
</dbReference>
<dbReference type="SUPFAM" id="SSF53474">
    <property type="entry name" value="alpha/beta-Hydrolases"/>
    <property type="match status" value="1"/>
</dbReference>
<evidence type="ECO:0000256" key="1">
    <source>
        <dbReference type="SAM" id="MobiDB-lite"/>
    </source>
</evidence>
<evidence type="ECO:0000313" key="4">
    <source>
        <dbReference type="Proteomes" id="UP001595868"/>
    </source>
</evidence>
<accession>A0ABV8KFP4</accession>
<name>A0ABV8KFP4_9ACTN</name>
<dbReference type="Gene3D" id="3.40.50.1820">
    <property type="entry name" value="alpha/beta hydrolase"/>
    <property type="match status" value="1"/>
</dbReference>
<dbReference type="Pfam" id="PF00561">
    <property type="entry name" value="Abhydrolase_1"/>
    <property type="match status" value="1"/>
</dbReference>
<keyword evidence="4" id="KW-1185">Reference proteome</keyword>
<dbReference type="InterPro" id="IPR029058">
    <property type="entry name" value="AB_hydrolase_fold"/>
</dbReference>
<dbReference type="GO" id="GO:0016787">
    <property type="term" value="F:hydrolase activity"/>
    <property type="evidence" value="ECO:0007669"/>
    <property type="project" value="UniProtKB-KW"/>
</dbReference>
<keyword evidence="3" id="KW-0378">Hydrolase</keyword>
<gene>
    <name evidence="3" type="ORF">ACFOX0_01950</name>
</gene>